<feature type="signal peptide" evidence="1">
    <location>
        <begin position="1"/>
        <end position="30"/>
    </location>
</feature>
<organism evidence="3 4">
    <name type="scientific">Nocardioides soli</name>
    <dbReference type="NCBI Taxonomy" id="1036020"/>
    <lineage>
        <taxon>Bacteria</taxon>
        <taxon>Bacillati</taxon>
        <taxon>Actinomycetota</taxon>
        <taxon>Actinomycetes</taxon>
        <taxon>Propionibacteriales</taxon>
        <taxon>Nocardioidaceae</taxon>
        <taxon>Nocardioides</taxon>
    </lineage>
</organism>
<dbReference type="SUPFAM" id="SSF53850">
    <property type="entry name" value="Periplasmic binding protein-like II"/>
    <property type="match status" value="1"/>
</dbReference>
<feature type="chain" id="PRO_5031227183" evidence="1">
    <location>
        <begin position="31"/>
        <end position="353"/>
    </location>
</feature>
<evidence type="ECO:0000259" key="2">
    <source>
        <dbReference type="Pfam" id="PF09084"/>
    </source>
</evidence>
<dbReference type="Gene3D" id="3.40.190.10">
    <property type="entry name" value="Periplasmic binding protein-like II"/>
    <property type="match status" value="2"/>
</dbReference>
<accession>A0A7W4Z372</accession>
<dbReference type="Pfam" id="PF09084">
    <property type="entry name" value="NMT1"/>
    <property type="match status" value="1"/>
</dbReference>
<dbReference type="InterPro" id="IPR015168">
    <property type="entry name" value="SsuA/THI5"/>
</dbReference>
<dbReference type="PANTHER" id="PTHR30024">
    <property type="entry name" value="ALIPHATIC SULFONATES-BINDING PROTEIN-RELATED"/>
    <property type="match status" value="1"/>
</dbReference>
<dbReference type="Proteomes" id="UP000589626">
    <property type="component" value="Unassembled WGS sequence"/>
</dbReference>
<dbReference type="EMBL" id="JACHWR010000003">
    <property type="protein sequence ID" value="MBB3044763.1"/>
    <property type="molecule type" value="Genomic_DNA"/>
</dbReference>
<dbReference type="AlphaFoldDB" id="A0A7W4Z372"/>
<evidence type="ECO:0000313" key="3">
    <source>
        <dbReference type="EMBL" id="MBB3044763.1"/>
    </source>
</evidence>
<sequence length="353" mass="36609">MMQSSRSRRCRTRRIAVPSLAVAVAMGLTACGSGGSTVKTDDDGVRHVSVVVGAYPVLESSVPWIVGTAKGTFAEHGVEVDEIIGSAGGSSDIRNALAAEVPLASVGTLAAAEAAQSGIEVTAVAAPSRNLAGTYLVASQKSGLKTLDDVRGSDGLRWGYTNPKSVTESLAYLAMDEFGLAEGEQVEMVSSGGSGEAVTLLSSGDLDLAFIPATLYVGSEQRFGAMLGTASEIVPDYSWELLVTTPAILDENRDVIKDLLQGYAAAVEYIEQDPAEAGKLWAEAAEIDPDVAVEVLEVAVAAGAFGTGGLDDNGWLAVEDSLDRAGVKQTTTATLFAADFMQDVGFELPARLR</sequence>
<proteinExistence type="predicted"/>
<name>A0A7W4Z372_9ACTN</name>
<dbReference type="RefSeq" id="WP_183594712.1">
    <property type="nucleotide sequence ID" value="NZ_JACHWR010000003.1"/>
</dbReference>
<keyword evidence="1" id="KW-0732">Signal</keyword>
<feature type="domain" description="SsuA/THI5-like" evidence="2">
    <location>
        <begin position="62"/>
        <end position="277"/>
    </location>
</feature>
<keyword evidence="4" id="KW-1185">Reference proteome</keyword>
<comment type="caution">
    <text evidence="3">The sequence shown here is derived from an EMBL/GenBank/DDBJ whole genome shotgun (WGS) entry which is preliminary data.</text>
</comment>
<reference evidence="3 4" key="1">
    <citation type="submission" date="2020-08" db="EMBL/GenBank/DDBJ databases">
        <title>Sequencing the genomes of 1000 actinobacteria strains.</title>
        <authorList>
            <person name="Klenk H.-P."/>
        </authorList>
    </citation>
    <scope>NUCLEOTIDE SEQUENCE [LARGE SCALE GENOMIC DNA]</scope>
    <source>
        <strain evidence="3 4">DSM 105498</strain>
    </source>
</reference>
<evidence type="ECO:0000313" key="4">
    <source>
        <dbReference type="Proteomes" id="UP000589626"/>
    </source>
</evidence>
<gene>
    <name evidence="3" type="ORF">FHU40_004600</name>
</gene>
<evidence type="ECO:0000256" key="1">
    <source>
        <dbReference type="SAM" id="SignalP"/>
    </source>
</evidence>
<protein>
    <submittedName>
        <fullName evidence="3">ABC-type nitrate/sulfonate/bicarbonate transport system substrate-binding protein</fullName>
    </submittedName>
</protein>
<dbReference type="PROSITE" id="PS51257">
    <property type="entry name" value="PROKAR_LIPOPROTEIN"/>
    <property type="match status" value="1"/>
</dbReference>